<dbReference type="InterPro" id="IPR001943">
    <property type="entry name" value="UVR_dom"/>
</dbReference>
<dbReference type="Pfam" id="PF08459">
    <property type="entry name" value="UvrC_RNaseH_dom"/>
    <property type="match status" value="1"/>
</dbReference>
<dbReference type="InterPro" id="IPR001162">
    <property type="entry name" value="UvrC_RNase_H_dom"/>
</dbReference>
<keyword evidence="6" id="KW-0742">SOS response</keyword>
<dbReference type="GO" id="GO:0003677">
    <property type="term" value="F:DNA binding"/>
    <property type="evidence" value="ECO:0007669"/>
    <property type="project" value="UniProtKB-UniRule"/>
</dbReference>
<evidence type="ECO:0000256" key="4">
    <source>
        <dbReference type="ARBA" id="ARBA00022881"/>
    </source>
</evidence>
<comment type="function">
    <text evidence="6">The UvrABC repair system catalyzes the recognition and processing of DNA lesions. UvrC both incises the 5' and 3' sides of the lesion. The N-terminal half is responsible for the 3' incision and the C-terminal half is responsible for the 5' incision.</text>
</comment>
<keyword evidence="11" id="KW-1185">Reference proteome</keyword>
<comment type="subcellular location">
    <subcellularLocation>
        <location evidence="6">Cytoplasm</location>
    </subcellularLocation>
</comment>
<evidence type="ECO:0000259" key="7">
    <source>
        <dbReference type="PROSITE" id="PS50151"/>
    </source>
</evidence>
<dbReference type="InterPro" id="IPR038476">
    <property type="entry name" value="UvrC_RNase_H_dom_sf"/>
</dbReference>
<evidence type="ECO:0000313" key="11">
    <source>
        <dbReference type="Proteomes" id="UP000094378"/>
    </source>
</evidence>
<dbReference type="GO" id="GO:0009432">
    <property type="term" value="P:SOS response"/>
    <property type="evidence" value="ECO:0007669"/>
    <property type="project" value="UniProtKB-UniRule"/>
</dbReference>
<proteinExistence type="inferred from homology"/>
<dbReference type="STRING" id="216938.SHELI_v1c02160"/>
<dbReference type="Pfam" id="PF01541">
    <property type="entry name" value="GIY-YIG"/>
    <property type="match status" value="1"/>
</dbReference>
<dbReference type="SUPFAM" id="SSF47781">
    <property type="entry name" value="RuvA domain 2-like"/>
    <property type="match status" value="1"/>
</dbReference>
<evidence type="ECO:0000256" key="5">
    <source>
        <dbReference type="ARBA" id="ARBA00023204"/>
    </source>
</evidence>
<dbReference type="GO" id="GO:0009381">
    <property type="term" value="F:excinuclease ABC activity"/>
    <property type="evidence" value="ECO:0007669"/>
    <property type="project" value="UniProtKB-UniRule"/>
</dbReference>
<dbReference type="PANTHER" id="PTHR30562:SF1">
    <property type="entry name" value="UVRABC SYSTEM PROTEIN C"/>
    <property type="match status" value="1"/>
</dbReference>
<keyword evidence="2 6" id="KW-0227">DNA damage</keyword>
<dbReference type="PROSITE" id="PS50151">
    <property type="entry name" value="UVR"/>
    <property type="match status" value="1"/>
</dbReference>
<dbReference type="SUPFAM" id="SSF46600">
    <property type="entry name" value="C-terminal UvrC-binding domain of UvrB"/>
    <property type="match status" value="1"/>
</dbReference>
<feature type="domain" description="UVR" evidence="7">
    <location>
        <begin position="194"/>
        <end position="229"/>
    </location>
</feature>
<dbReference type="SMART" id="SM00465">
    <property type="entry name" value="GIYc"/>
    <property type="match status" value="1"/>
</dbReference>
<dbReference type="InterPro" id="IPR000305">
    <property type="entry name" value="GIY-YIG_endonuc"/>
</dbReference>
<dbReference type="InterPro" id="IPR004791">
    <property type="entry name" value="UvrC"/>
</dbReference>
<comment type="subunit">
    <text evidence="6">Interacts with UvrB in an incision complex.</text>
</comment>
<dbReference type="Proteomes" id="UP000094378">
    <property type="component" value="Chromosome"/>
</dbReference>
<dbReference type="InterPro" id="IPR035901">
    <property type="entry name" value="GIY-YIG_endonuc_sf"/>
</dbReference>
<dbReference type="NCBIfam" id="TIGR00194">
    <property type="entry name" value="uvrC"/>
    <property type="match status" value="1"/>
</dbReference>
<keyword evidence="4 6" id="KW-0267">Excision nuclease</keyword>
<keyword evidence="3 6" id="KW-0228">DNA excision</keyword>
<dbReference type="EMBL" id="CP017015">
    <property type="protein sequence ID" value="AOG60171.1"/>
    <property type="molecule type" value="Genomic_DNA"/>
</dbReference>
<comment type="similarity">
    <text evidence="6">Belongs to the UvrC family.</text>
</comment>
<dbReference type="PATRIC" id="fig|216938.3.peg.218"/>
<dbReference type="AlphaFoldDB" id="A0A1B3SJS2"/>
<feature type="domain" description="UvrC family homology region profile" evidence="9">
    <location>
        <begin position="245"/>
        <end position="463"/>
    </location>
</feature>
<evidence type="ECO:0000256" key="1">
    <source>
        <dbReference type="ARBA" id="ARBA00022490"/>
    </source>
</evidence>
<gene>
    <name evidence="6 10" type="primary">uvrC</name>
    <name evidence="10" type="ORF">SHELI_v1c02160</name>
</gene>
<dbReference type="Gene3D" id="4.10.860.10">
    <property type="entry name" value="UVR domain"/>
    <property type="match status" value="1"/>
</dbReference>
<dbReference type="SUPFAM" id="SSF82771">
    <property type="entry name" value="GIY-YIG endonuclease"/>
    <property type="match status" value="1"/>
</dbReference>
<dbReference type="CDD" id="cd10434">
    <property type="entry name" value="GIY-YIG_UvrC_Cho"/>
    <property type="match status" value="1"/>
</dbReference>
<evidence type="ECO:0000259" key="9">
    <source>
        <dbReference type="PROSITE" id="PS50165"/>
    </source>
</evidence>
<feature type="domain" description="GIY-YIG" evidence="8">
    <location>
        <begin position="12"/>
        <end position="89"/>
    </location>
</feature>
<dbReference type="RefSeq" id="WP_069115945.1">
    <property type="nucleotide sequence ID" value="NZ_CP017015.1"/>
</dbReference>
<keyword evidence="5 6" id="KW-0234">DNA repair</keyword>
<dbReference type="Gene3D" id="3.30.420.340">
    <property type="entry name" value="UvrC, RNAse H endonuclease domain"/>
    <property type="match status" value="1"/>
</dbReference>
<dbReference type="Gene3D" id="3.40.1440.10">
    <property type="entry name" value="GIY-YIG endonuclease"/>
    <property type="match status" value="1"/>
</dbReference>
<dbReference type="GO" id="GO:0006289">
    <property type="term" value="P:nucleotide-excision repair"/>
    <property type="evidence" value="ECO:0007669"/>
    <property type="project" value="UniProtKB-UniRule"/>
</dbReference>
<protein>
    <recommendedName>
        <fullName evidence="6">UvrABC system protein C</fullName>
        <shortName evidence="6">Protein UvrC</shortName>
    </recommendedName>
    <alternativeName>
        <fullName evidence="6">Excinuclease ABC subunit C</fullName>
    </alternativeName>
</protein>
<dbReference type="HAMAP" id="MF_00203">
    <property type="entry name" value="UvrC"/>
    <property type="match status" value="1"/>
</dbReference>
<evidence type="ECO:0000256" key="2">
    <source>
        <dbReference type="ARBA" id="ARBA00022763"/>
    </source>
</evidence>
<name>A0A1B3SJS2_9MOLU</name>
<reference evidence="10 11" key="1">
    <citation type="submission" date="2016-08" db="EMBL/GenBank/DDBJ databases">
        <title>Complete genome sequence of Spiroplasma helicoides TABS-2 (DSM 22551).</title>
        <authorList>
            <person name="Shen W.-Y."/>
            <person name="Lo W.-S."/>
            <person name="Lai Y.-C."/>
            <person name="Kuo C.-H."/>
        </authorList>
    </citation>
    <scope>NUCLEOTIDE SEQUENCE [LARGE SCALE GENOMIC DNA]</scope>
    <source>
        <strain evidence="10 11">TABS-2</strain>
    </source>
</reference>
<dbReference type="GO" id="GO:0009380">
    <property type="term" value="C:excinuclease repair complex"/>
    <property type="evidence" value="ECO:0007669"/>
    <property type="project" value="InterPro"/>
</dbReference>
<dbReference type="InterPro" id="IPR050066">
    <property type="entry name" value="UvrABC_protein_C"/>
</dbReference>
<dbReference type="KEGG" id="shj:SHELI_v1c02160"/>
<evidence type="ECO:0000313" key="10">
    <source>
        <dbReference type="EMBL" id="AOG60171.1"/>
    </source>
</evidence>
<dbReference type="PROSITE" id="PS50165">
    <property type="entry name" value="UVRC"/>
    <property type="match status" value="1"/>
</dbReference>
<accession>A0A1B3SJS2</accession>
<evidence type="ECO:0000256" key="6">
    <source>
        <dbReference type="HAMAP-Rule" id="MF_00203"/>
    </source>
</evidence>
<keyword evidence="1 6" id="KW-0963">Cytoplasm</keyword>
<dbReference type="FunFam" id="3.40.1440.10:FF:000001">
    <property type="entry name" value="UvrABC system protein C"/>
    <property type="match status" value="1"/>
</dbReference>
<dbReference type="PROSITE" id="PS50164">
    <property type="entry name" value="GIY_YIG"/>
    <property type="match status" value="1"/>
</dbReference>
<dbReference type="Pfam" id="PF22920">
    <property type="entry name" value="UvrC_RNaseH"/>
    <property type="match status" value="1"/>
</dbReference>
<evidence type="ECO:0000256" key="3">
    <source>
        <dbReference type="ARBA" id="ARBA00022769"/>
    </source>
</evidence>
<dbReference type="GO" id="GO:0005737">
    <property type="term" value="C:cytoplasm"/>
    <property type="evidence" value="ECO:0007669"/>
    <property type="project" value="UniProtKB-SubCell"/>
</dbReference>
<dbReference type="Gene3D" id="1.10.150.20">
    <property type="entry name" value="5' to 3' exonuclease, C-terminal subdomain"/>
    <property type="match status" value="1"/>
</dbReference>
<dbReference type="OrthoDB" id="9804933at2"/>
<organism evidence="10 11">
    <name type="scientific">Spiroplasma helicoides</name>
    <dbReference type="NCBI Taxonomy" id="216938"/>
    <lineage>
        <taxon>Bacteria</taxon>
        <taxon>Bacillati</taxon>
        <taxon>Mycoplasmatota</taxon>
        <taxon>Mollicutes</taxon>
        <taxon>Entomoplasmatales</taxon>
        <taxon>Spiroplasmataceae</taxon>
        <taxon>Spiroplasma</taxon>
    </lineage>
</organism>
<dbReference type="PANTHER" id="PTHR30562">
    <property type="entry name" value="UVRC/OXIDOREDUCTASE"/>
    <property type="match status" value="1"/>
</dbReference>
<dbReference type="Pfam" id="PF02151">
    <property type="entry name" value="UVR"/>
    <property type="match status" value="1"/>
</dbReference>
<dbReference type="InterPro" id="IPR036876">
    <property type="entry name" value="UVR_dom_sf"/>
</dbReference>
<dbReference type="InterPro" id="IPR047296">
    <property type="entry name" value="GIY-YIG_UvrC_Cho"/>
</dbReference>
<evidence type="ECO:0000259" key="8">
    <source>
        <dbReference type="PROSITE" id="PS50164"/>
    </source>
</evidence>
<dbReference type="InterPro" id="IPR010994">
    <property type="entry name" value="RuvA_2-like"/>
</dbReference>
<sequence length="588" mass="68839">MSVESQLKSLPEKAGCYLYFNKDKKVIYVGKAKNLKKRVSSYFNKAHDIKTTKLVRDIDSLETIITANEKESLLLEQNLIKKYKPRYNVILNDDKQYPYIAVTNEKDPQYIYIRNYNPNNKLSFGPLPDGTSARKILRTLERIYPLRRCKGNLGEPCIYFHINQCSGACFKDVEKSYYDQQIQKIDNFFAGKSNDVKEQLEQKMFQAAENLQFEEAQRIKEIIEHLEFTTTEQDVDLNDSLNRDVFSYYEMDGYICFTTLFYRAGKLSLKNNEILKNEGQDLSELFKSYITQIYTKNIIPDYIVIPSEIDITDLELLFGNKLINEKEKNSERLLKLAKENATEFLFQKIHYSQNSKITKEEILIQLQELIKLDSFPYQIEMYDVANIANEYVTGAVVVFKNGVVSKNDFRKYNIEIDDEGDYQRMMEMIKRRYQKIIDSKEKWADLIIMDGGIIQVHAAKRALESLNISIPVIGLVKNDKHKTEYLLNLEEEKVSIDKSSDLFKLLENFQLRVHNYAISGFRRRQSKGLLKEEILTKVKGLGDVKVRSLYDKFLSIENMKKASFEELQEVIKNQNLTKKVIEYLKEIK</sequence>